<dbReference type="SMART" id="SM00382">
    <property type="entry name" value="AAA"/>
    <property type="match status" value="1"/>
</dbReference>
<feature type="transmembrane region" description="Helical" evidence="5">
    <location>
        <begin position="6"/>
        <end position="28"/>
    </location>
</feature>
<evidence type="ECO:0000256" key="1">
    <source>
        <dbReference type="ARBA" id="ARBA00007816"/>
    </source>
</evidence>
<dbReference type="InterPro" id="IPR002789">
    <property type="entry name" value="HerA_central"/>
</dbReference>
<dbReference type="InterPro" id="IPR008571">
    <property type="entry name" value="HerA-like"/>
</dbReference>
<comment type="catalytic activity">
    <reaction evidence="2">
        <text>Couples ATP hydrolysis with the unwinding of duplex DNA by translocating in the 3'-5' direction.</text>
        <dbReference type="EC" id="5.6.2.4"/>
    </reaction>
</comment>
<keyword evidence="5" id="KW-1133">Transmembrane helix</keyword>
<feature type="transmembrane region" description="Helical" evidence="5">
    <location>
        <begin position="78"/>
        <end position="99"/>
    </location>
</feature>
<comment type="catalytic activity">
    <reaction evidence="3">
        <text>ATP + H2O = ADP + phosphate + H(+)</text>
        <dbReference type="Rhea" id="RHEA:13065"/>
        <dbReference type="ChEBI" id="CHEBI:15377"/>
        <dbReference type="ChEBI" id="CHEBI:15378"/>
        <dbReference type="ChEBI" id="CHEBI:30616"/>
        <dbReference type="ChEBI" id="CHEBI:43474"/>
        <dbReference type="ChEBI" id="CHEBI:456216"/>
        <dbReference type="EC" id="5.6.2.3"/>
    </reaction>
</comment>
<evidence type="ECO:0000256" key="2">
    <source>
        <dbReference type="ARBA" id="ARBA00034617"/>
    </source>
</evidence>
<evidence type="ECO:0000259" key="6">
    <source>
        <dbReference type="SMART" id="SM00382"/>
    </source>
</evidence>
<dbReference type="InterPro" id="IPR027417">
    <property type="entry name" value="P-loop_NTPase"/>
</dbReference>
<comment type="catalytic activity">
    <reaction evidence="4">
        <text>ATP + H2O = ADP + phosphate + H(+)</text>
        <dbReference type="Rhea" id="RHEA:13065"/>
        <dbReference type="ChEBI" id="CHEBI:15377"/>
        <dbReference type="ChEBI" id="CHEBI:15378"/>
        <dbReference type="ChEBI" id="CHEBI:30616"/>
        <dbReference type="ChEBI" id="CHEBI:43474"/>
        <dbReference type="ChEBI" id="CHEBI:456216"/>
        <dbReference type="EC" id="5.6.2.4"/>
    </reaction>
</comment>
<reference evidence="7" key="1">
    <citation type="submission" date="2024-03" db="EMBL/GenBank/DDBJ databases">
        <title>Complete genome sequence of Sulfurisphaera javensis strain KD-1.</title>
        <authorList>
            <person name="Sakai H."/>
            <person name="Nur N."/>
            <person name="Suwanto A."/>
            <person name="Kurosawa N."/>
        </authorList>
    </citation>
    <scope>NUCLEOTIDE SEQUENCE</scope>
    <source>
        <strain evidence="7">KD-1</strain>
    </source>
</reference>
<feature type="domain" description="AAA+ ATPase" evidence="6">
    <location>
        <begin position="232"/>
        <end position="500"/>
    </location>
</feature>
<feature type="transmembrane region" description="Helical" evidence="5">
    <location>
        <begin position="120"/>
        <end position="139"/>
    </location>
</feature>
<protein>
    <submittedName>
        <fullName evidence="7">ATP-binding protein</fullName>
    </submittedName>
</protein>
<dbReference type="AlphaFoldDB" id="A0AAT9GRL5"/>
<keyword evidence="7" id="KW-0067">ATP-binding</keyword>
<dbReference type="GeneID" id="92354342"/>
<dbReference type="Gene3D" id="3.40.50.300">
    <property type="entry name" value="P-loop containing nucleotide triphosphate hydrolases"/>
    <property type="match status" value="1"/>
</dbReference>
<dbReference type="InterPro" id="IPR003593">
    <property type="entry name" value="AAA+_ATPase"/>
</dbReference>
<dbReference type="PANTHER" id="PTHR42957:SF1">
    <property type="entry name" value="HELICASE MJ1565-RELATED"/>
    <property type="match status" value="1"/>
</dbReference>
<dbReference type="EMBL" id="AP031322">
    <property type="protein sequence ID" value="BFH73447.1"/>
    <property type="molecule type" value="Genomic_DNA"/>
</dbReference>
<accession>A0AAT9GRL5</accession>
<keyword evidence="5" id="KW-0812">Transmembrane</keyword>
<dbReference type="GO" id="GO:0043139">
    <property type="term" value="F:5'-3' DNA helicase activity"/>
    <property type="evidence" value="ECO:0007669"/>
    <property type="project" value="UniProtKB-EC"/>
</dbReference>
<evidence type="ECO:0000256" key="5">
    <source>
        <dbReference type="SAM" id="Phobius"/>
    </source>
</evidence>
<dbReference type="GO" id="GO:0043138">
    <property type="term" value="F:3'-5' DNA helicase activity"/>
    <property type="evidence" value="ECO:0007669"/>
    <property type="project" value="UniProtKB-EC"/>
</dbReference>
<dbReference type="PANTHER" id="PTHR42957">
    <property type="entry name" value="HELICASE MJ1565-RELATED"/>
    <property type="match status" value="1"/>
</dbReference>
<keyword evidence="7" id="KW-0547">Nucleotide-binding</keyword>
<dbReference type="GO" id="GO:0005524">
    <property type="term" value="F:ATP binding"/>
    <property type="evidence" value="ECO:0007669"/>
    <property type="project" value="UniProtKB-KW"/>
</dbReference>
<dbReference type="Pfam" id="PF01935">
    <property type="entry name" value="DUF87"/>
    <property type="match status" value="1"/>
</dbReference>
<keyword evidence="5" id="KW-0472">Membrane</keyword>
<evidence type="ECO:0000256" key="4">
    <source>
        <dbReference type="ARBA" id="ARBA00048988"/>
    </source>
</evidence>
<name>A0AAT9GRL5_9CREN</name>
<feature type="transmembrane region" description="Helical" evidence="5">
    <location>
        <begin position="40"/>
        <end position="66"/>
    </location>
</feature>
<dbReference type="Gene3D" id="1.10.8.730">
    <property type="match status" value="1"/>
</dbReference>
<comment type="similarity">
    <text evidence="1">Belongs to the HerA family.</text>
</comment>
<dbReference type="RefSeq" id="WP_369609035.1">
    <property type="nucleotide sequence ID" value="NZ_AP031322.1"/>
</dbReference>
<proteinExistence type="inferred from homology"/>
<dbReference type="SUPFAM" id="SSF52540">
    <property type="entry name" value="P-loop containing nucleoside triphosphate hydrolases"/>
    <property type="match status" value="1"/>
</dbReference>
<dbReference type="KEGG" id="sjv:SJAV_13910"/>
<sequence>MRAYIIFILILFIEMGTLYIIQNSLYYFMLMMIFIIADGVLAFILFNSITLSILSMPTFFAIYSIFFKLDFYETILLISYYAPYYFIISLFIFFLYSLVKRNFYDFLWDELRKNKISFSPLKLAISMIISILLYWYLYYNPFLLVGSILAGITLSLYGSNYELPLVTLSWIIFPYLVIPKNSITSKNGIIIGKIIGKLGKATAVDTVFLTSDPNYKWIRYNSMYYLDFSFSKNYNVIILGTSGVGKSTLAKKILNSLNVSYLVFDVHGEYEINNAKRIDASQITINPLSLFGRSPKERALEISLMLKSLFNLGNIQTMELTNLILEAYAEKGIDEDNQTSWSNTPPTFRDVLLLLEKKKKLATTTQDLSKYQSIEPYIQFLTSSIFSNSNIDLSNIFKENFIIDFSKVPTNEIKYIIIETLLKSIQSFMYISGISKLKKIIVIDEAPFILSKESGKNLIERLFAEGRKFGFGFILISQTSEYIKELINNSSYIFVFNLIDPKELDYASKLIGGYDSHIYSAIYETLQKLPRGLCVTRDLLRGDLYLLNLAYGDL</sequence>
<gene>
    <name evidence="7" type="ORF">SJAV_13910</name>
</gene>
<evidence type="ECO:0000256" key="3">
    <source>
        <dbReference type="ARBA" id="ARBA00048954"/>
    </source>
</evidence>
<organism evidence="7">
    <name type="scientific">Sulfurisphaera javensis</name>
    <dbReference type="NCBI Taxonomy" id="2049879"/>
    <lineage>
        <taxon>Archaea</taxon>
        <taxon>Thermoproteota</taxon>
        <taxon>Thermoprotei</taxon>
        <taxon>Sulfolobales</taxon>
        <taxon>Sulfolobaceae</taxon>
        <taxon>Sulfurisphaera</taxon>
    </lineage>
</organism>
<evidence type="ECO:0000313" key="7">
    <source>
        <dbReference type="EMBL" id="BFH73447.1"/>
    </source>
</evidence>